<reference evidence="2 3" key="1">
    <citation type="submission" date="2016-11" db="EMBL/GenBank/DDBJ databases">
        <title>The macronuclear genome of Stentor coeruleus: a giant cell with tiny introns.</title>
        <authorList>
            <person name="Slabodnick M."/>
            <person name="Ruby J.G."/>
            <person name="Reiff S.B."/>
            <person name="Swart E.C."/>
            <person name="Gosai S."/>
            <person name="Prabakaran S."/>
            <person name="Witkowska E."/>
            <person name="Larue G.E."/>
            <person name="Fisher S."/>
            <person name="Freeman R.M."/>
            <person name="Gunawardena J."/>
            <person name="Chu W."/>
            <person name="Stover N.A."/>
            <person name="Gregory B.D."/>
            <person name="Nowacki M."/>
            <person name="Derisi J."/>
            <person name="Roy S.W."/>
            <person name="Marshall W.F."/>
            <person name="Sood P."/>
        </authorList>
    </citation>
    <scope>NUCLEOTIDE SEQUENCE [LARGE SCALE GENOMIC DNA]</scope>
    <source>
        <strain evidence="2">WM001</strain>
    </source>
</reference>
<gene>
    <name evidence="2" type="ORF">SteCoe_32250</name>
</gene>
<dbReference type="GO" id="GO:0008017">
    <property type="term" value="F:microtubule binding"/>
    <property type="evidence" value="ECO:0007669"/>
    <property type="project" value="InterPro"/>
</dbReference>
<evidence type="ECO:0000313" key="2">
    <source>
        <dbReference type="EMBL" id="OMJ69904.1"/>
    </source>
</evidence>
<dbReference type="EMBL" id="MPUH01001145">
    <property type="protein sequence ID" value="OMJ69904.1"/>
    <property type="molecule type" value="Genomic_DNA"/>
</dbReference>
<name>A0A1R2AZD9_9CILI</name>
<dbReference type="Pfam" id="PF05217">
    <property type="entry name" value="SAXO1-2"/>
    <property type="match status" value="1"/>
</dbReference>
<dbReference type="Proteomes" id="UP000187209">
    <property type="component" value="Unassembled WGS sequence"/>
</dbReference>
<comment type="similarity">
    <text evidence="1">Belongs to the FAM154 family.</text>
</comment>
<organism evidence="2 3">
    <name type="scientific">Stentor coeruleus</name>
    <dbReference type="NCBI Taxonomy" id="5963"/>
    <lineage>
        <taxon>Eukaryota</taxon>
        <taxon>Sar</taxon>
        <taxon>Alveolata</taxon>
        <taxon>Ciliophora</taxon>
        <taxon>Postciliodesmatophora</taxon>
        <taxon>Heterotrichea</taxon>
        <taxon>Heterotrichida</taxon>
        <taxon>Stentoridae</taxon>
        <taxon>Stentor</taxon>
    </lineage>
</organism>
<protein>
    <submittedName>
        <fullName evidence="2">Uncharacterized protein</fullName>
    </submittedName>
</protein>
<sequence length="247" mass="28390">MGERCQLNSEDFPPLSELDHIQKNCFCYLCTCGEHKCPSVNTYQKGSPKLLTSYQQKYNHKQTTRPEPFQFLDEFQTSKQKMEFKSTTREEYKGTKSDLPKLSEIRHRSVSPYRFNASSTYSKNYLNYGPIIKSPSRITKSEYPHIKFMGTSTYAQNFIKHGKVAENFEKQIKKGNILGAGGVSIMETTNFSVFKPYKDRLLSKPYIHSSLDQIYNTSSPSITTTYATSFLDNSRKSMPPTLKKLLS</sequence>
<dbReference type="InterPro" id="IPR033336">
    <property type="entry name" value="SAXO1/2"/>
</dbReference>
<proteinExistence type="inferred from homology"/>
<keyword evidence="3" id="KW-1185">Reference proteome</keyword>
<comment type="caution">
    <text evidence="2">The sequence shown here is derived from an EMBL/GenBank/DDBJ whole genome shotgun (WGS) entry which is preliminary data.</text>
</comment>
<evidence type="ECO:0000313" key="3">
    <source>
        <dbReference type="Proteomes" id="UP000187209"/>
    </source>
</evidence>
<accession>A0A1R2AZD9</accession>
<evidence type="ECO:0000256" key="1">
    <source>
        <dbReference type="ARBA" id="ARBA00008738"/>
    </source>
</evidence>
<dbReference type="AlphaFoldDB" id="A0A1R2AZD9"/>